<dbReference type="GO" id="GO:0003964">
    <property type="term" value="F:RNA-directed DNA polymerase activity"/>
    <property type="evidence" value="ECO:0007669"/>
    <property type="project" value="UniProtKB-KW"/>
</dbReference>
<keyword evidence="8" id="KW-0239">DNA-directed DNA polymerase</keyword>
<comment type="caution">
    <text evidence="13">The sequence shown here is derived from an EMBL/GenBank/DDBJ whole genome shotgun (WGS) entry which is preliminary data.</text>
</comment>
<dbReference type="GO" id="GO:0015074">
    <property type="term" value="P:DNA integration"/>
    <property type="evidence" value="ECO:0007669"/>
    <property type="project" value="UniProtKB-KW"/>
</dbReference>
<gene>
    <name evidence="13" type="ORF">EEDITHA_LOCUS3972</name>
</gene>
<keyword evidence="5" id="KW-0460">Magnesium</keyword>
<dbReference type="Pfam" id="PF25597">
    <property type="entry name" value="SH3_retrovirus"/>
    <property type="match status" value="1"/>
</dbReference>
<keyword evidence="6" id="KW-0229">DNA integration</keyword>
<evidence type="ECO:0000256" key="3">
    <source>
        <dbReference type="ARBA" id="ARBA00022759"/>
    </source>
</evidence>
<dbReference type="GO" id="GO:0004519">
    <property type="term" value="F:endonuclease activity"/>
    <property type="evidence" value="ECO:0007669"/>
    <property type="project" value="UniProtKB-KW"/>
</dbReference>
<dbReference type="Gene3D" id="3.30.420.10">
    <property type="entry name" value="Ribonuclease H-like superfamily/Ribonuclease H"/>
    <property type="match status" value="1"/>
</dbReference>
<dbReference type="Pfam" id="PF13976">
    <property type="entry name" value="gag_pre-integrs"/>
    <property type="match status" value="1"/>
</dbReference>
<feature type="region of interest" description="Disordered" evidence="11">
    <location>
        <begin position="313"/>
        <end position="354"/>
    </location>
</feature>
<evidence type="ECO:0000256" key="8">
    <source>
        <dbReference type="ARBA" id="ARBA00022932"/>
    </source>
</evidence>
<evidence type="ECO:0000256" key="9">
    <source>
        <dbReference type="ARBA" id="ARBA00023172"/>
    </source>
</evidence>
<dbReference type="Proteomes" id="UP001153954">
    <property type="component" value="Unassembled WGS sequence"/>
</dbReference>
<dbReference type="InterPro" id="IPR012337">
    <property type="entry name" value="RNaseH-like_sf"/>
</dbReference>
<keyword evidence="2" id="KW-0479">Metal-binding</keyword>
<dbReference type="SUPFAM" id="SSF53098">
    <property type="entry name" value="Ribonuclease H-like"/>
    <property type="match status" value="1"/>
</dbReference>
<dbReference type="InterPro" id="IPR057670">
    <property type="entry name" value="SH3_retrovirus"/>
</dbReference>
<keyword evidence="8" id="KW-0548">Nucleotidyltransferase</keyword>
<keyword evidence="1" id="KW-0540">Nuclease</keyword>
<evidence type="ECO:0000256" key="11">
    <source>
        <dbReference type="SAM" id="MobiDB-lite"/>
    </source>
</evidence>
<keyword evidence="9" id="KW-0233">DNA recombination</keyword>
<evidence type="ECO:0000256" key="7">
    <source>
        <dbReference type="ARBA" id="ARBA00022918"/>
    </source>
</evidence>
<organism evidence="13 14">
    <name type="scientific">Euphydryas editha</name>
    <name type="common">Edith's checkerspot</name>
    <dbReference type="NCBI Taxonomy" id="104508"/>
    <lineage>
        <taxon>Eukaryota</taxon>
        <taxon>Metazoa</taxon>
        <taxon>Ecdysozoa</taxon>
        <taxon>Arthropoda</taxon>
        <taxon>Hexapoda</taxon>
        <taxon>Insecta</taxon>
        <taxon>Pterygota</taxon>
        <taxon>Neoptera</taxon>
        <taxon>Endopterygota</taxon>
        <taxon>Lepidoptera</taxon>
        <taxon>Glossata</taxon>
        <taxon>Ditrysia</taxon>
        <taxon>Papilionoidea</taxon>
        <taxon>Nymphalidae</taxon>
        <taxon>Nymphalinae</taxon>
        <taxon>Euphydryas</taxon>
    </lineage>
</organism>
<dbReference type="InterPro" id="IPR013103">
    <property type="entry name" value="RVT_2"/>
</dbReference>
<dbReference type="GO" id="GO:0003887">
    <property type="term" value="F:DNA-directed DNA polymerase activity"/>
    <property type="evidence" value="ECO:0007669"/>
    <property type="project" value="UniProtKB-KW"/>
</dbReference>
<dbReference type="GO" id="GO:0006310">
    <property type="term" value="P:DNA recombination"/>
    <property type="evidence" value="ECO:0007669"/>
    <property type="project" value="UniProtKB-KW"/>
</dbReference>
<dbReference type="Pfam" id="PF00665">
    <property type="entry name" value="rve"/>
    <property type="match status" value="1"/>
</dbReference>
<dbReference type="InterPro" id="IPR001584">
    <property type="entry name" value="Integrase_cat-core"/>
</dbReference>
<evidence type="ECO:0000256" key="2">
    <source>
        <dbReference type="ARBA" id="ARBA00022723"/>
    </source>
</evidence>
<keyword evidence="8" id="KW-0808">Transferase</keyword>
<accession>A0AAU9TM28</accession>
<dbReference type="Pfam" id="PF07727">
    <property type="entry name" value="RVT_2"/>
    <property type="match status" value="1"/>
</dbReference>
<dbReference type="InterPro" id="IPR025724">
    <property type="entry name" value="GAG-pre-integrase_dom"/>
</dbReference>
<feature type="compositionally biased region" description="Acidic residues" evidence="11">
    <location>
        <begin position="345"/>
        <end position="354"/>
    </location>
</feature>
<feature type="domain" description="Integrase catalytic" evidence="12">
    <location>
        <begin position="61"/>
        <end position="236"/>
    </location>
</feature>
<evidence type="ECO:0000256" key="5">
    <source>
        <dbReference type="ARBA" id="ARBA00022842"/>
    </source>
</evidence>
<sequence>MPERFLAAVMTSSDMWHRRLGHLNSNYLNKIQNAVEGFTLDRRADISKSSCIVCCEGKQSRLPFPQDGSRSDDLLQLVHSDICGPFNNVSIGGSRYYILFVDDYSRIIYIYFLKNKSAALDYFNIYKTVVENQLNKKIKKLRLDNGKEYCSKEFEKYLSSSGIVHQKSNPYTPEQNGLAERCNRSVVEKARCLLFDAHLDNSFWAEAVNTAVYLQNRILVSALNEKTPFELWTSRKPDISHLRVFGSVVMMHIPKEKRLKWDKKSEKGILVGYSEDVKGYRVYIPRTKVITTSRDVVIIEKPTLVESPVQIKELQSQTESSEVHSDSVGDISDDTESEEYHDGDETYVPDEEEISSGGESVVSVVKKRECRRHRRQPDRYGFSNVCFESDSATDVSELSLQDALNGPEREQWLEAVRDELQCFEDNNAWELSEVPDNSTVVQCRWVLRKKYDSENKVRFRARLVAKGFSQKRGVDYTETFSPVVRHTTLRLLFSLSVQLGLDVTHLDVKTAFLNGDLEEIIYMQKPDYFDSPGSKNKVLKLKKAIYGLKQGSRAWNKK</sequence>
<reference evidence="13" key="1">
    <citation type="submission" date="2022-03" db="EMBL/GenBank/DDBJ databases">
        <authorList>
            <person name="Tunstrom K."/>
        </authorList>
    </citation>
    <scope>NUCLEOTIDE SEQUENCE</scope>
</reference>
<dbReference type="EMBL" id="CAKOGL010000006">
    <property type="protein sequence ID" value="CAH2087743.1"/>
    <property type="molecule type" value="Genomic_DNA"/>
</dbReference>
<dbReference type="PROSITE" id="PS50994">
    <property type="entry name" value="INTEGRASE"/>
    <property type="match status" value="1"/>
</dbReference>
<keyword evidence="4" id="KW-0378">Hydrolase</keyword>
<dbReference type="GO" id="GO:0016787">
    <property type="term" value="F:hydrolase activity"/>
    <property type="evidence" value="ECO:0007669"/>
    <property type="project" value="UniProtKB-KW"/>
</dbReference>
<evidence type="ECO:0000256" key="6">
    <source>
        <dbReference type="ARBA" id="ARBA00022908"/>
    </source>
</evidence>
<dbReference type="InterPro" id="IPR039537">
    <property type="entry name" value="Retrotran_Ty1/copia-like"/>
</dbReference>
<evidence type="ECO:0000259" key="12">
    <source>
        <dbReference type="PROSITE" id="PS50994"/>
    </source>
</evidence>
<proteinExistence type="predicted"/>
<evidence type="ECO:0000313" key="14">
    <source>
        <dbReference type="Proteomes" id="UP001153954"/>
    </source>
</evidence>
<dbReference type="GO" id="GO:0003676">
    <property type="term" value="F:nucleic acid binding"/>
    <property type="evidence" value="ECO:0007669"/>
    <property type="project" value="InterPro"/>
</dbReference>
<keyword evidence="3" id="KW-0255">Endonuclease</keyword>
<keyword evidence="7" id="KW-0695">RNA-directed DNA polymerase</keyword>
<keyword evidence="10" id="KW-0511">Multifunctional enzyme</keyword>
<dbReference type="InterPro" id="IPR036397">
    <property type="entry name" value="RNaseH_sf"/>
</dbReference>
<evidence type="ECO:0000256" key="1">
    <source>
        <dbReference type="ARBA" id="ARBA00022722"/>
    </source>
</evidence>
<dbReference type="AlphaFoldDB" id="A0AAU9TM28"/>
<dbReference type="GO" id="GO:0046872">
    <property type="term" value="F:metal ion binding"/>
    <property type="evidence" value="ECO:0007669"/>
    <property type="project" value="UniProtKB-KW"/>
</dbReference>
<evidence type="ECO:0000313" key="13">
    <source>
        <dbReference type="EMBL" id="CAH2087743.1"/>
    </source>
</evidence>
<protein>
    <recommendedName>
        <fullName evidence="12">Integrase catalytic domain-containing protein</fullName>
    </recommendedName>
</protein>
<evidence type="ECO:0000256" key="4">
    <source>
        <dbReference type="ARBA" id="ARBA00022801"/>
    </source>
</evidence>
<evidence type="ECO:0000256" key="10">
    <source>
        <dbReference type="ARBA" id="ARBA00023268"/>
    </source>
</evidence>
<name>A0AAU9TM28_EUPED</name>
<dbReference type="PANTHER" id="PTHR42648:SF11">
    <property type="entry name" value="TRANSPOSON TY4-P GAG-POL POLYPROTEIN"/>
    <property type="match status" value="1"/>
</dbReference>
<keyword evidence="14" id="KW-1185">Reference proteome</keyword>
<dbReference type="PANTHER" id="PTHR42648">
    <property type="entry name" value="TRANSPOSASE, PUTATIVE-RELATED"/>
    <property type="match status" value="1"/>
</dbReference>